<dbReference type="PANTHER" id="PTHR23010">
    <property type="entry name" value="MIDNOLIN"/>
    <property type="match status" value="1"/>
</dbReference>
<feature type="compositionally biased region" description="Pro residues" evidence="3">
    <location>
        <begin position="284"/>
        <end position="294"/>
    </location>
</feature>
<dbReference type="EMBL" id="JACASE010000016">
    <property type="protein sequence ID" value="KAF6401774.1"/>
    <property type="molecule type" value="Genomic_DNA"/>
</dbReference>
<reference evidence="4 5" key="1">
    <citation type="journal article" date="2020" name="Nature">
        <title>Six reference-quality genomes reveal evolution of bat adaptations.</title>
        <authorList>
            <person name="Jebb D."/>
            <person name="Huang Z."/>
            <person name="Pippel M."/>
            <person name="Hughes G.M."/>
            <person name="Lavrichenko K."/>
            <person name="Devanna P."/>
            <person name="Winkler S."/>
            <person name="Jermiin L.S."/>
            <person name="Skirmuntt E.C."/>
            <person name="Katzourakis A."/>
            <person name="Burkitt-Gray L."/>
            <person name="Ray D.A."/>
            <person name="Sullivan K.A.M."/>
            <person name="Roscito J.G."/>
            <person name="Kirilenko B.M."/>
            <person name="Davalos L.M."/>
            <person name="Corthals A.P."/>
            <person name="Power M.L."/>
            <person name="Jones G."/>
            <person name="Ransome R.D."/>
            <person name="Dechmann D.K.N."/>
            <person name="Locatelli A.G."/>
            <person name="Puechmaille S.J."/>
            <person name="Fedrigo O."/>
            <person name="Jarvis E.D."/>
            <person name="Hiller M."/>
            <person name="Vernes S.C."/>
            <person name="Myers E.W."/>
            <person name="Teeling E.C."/>
        </authorList>
    </citation>
    <scope>NUCLEOTIDE SEQUENCE [LARGE SCALE GENOMIC DNA]</scope>
    <source>
        <strain evidence="4">MRouAeg1</strain>
        <tissue evidence="4">Muscle</tissue>
    </source>
</reference>
<dbReference type="AlphaFoldDB" id="A0A7J8BSP8"/>
<evidence type="ECO:0000256" key="2">
    <source>
        <dbReference type="ARBA" id="ARBA00023242"/>
    </source>
</evidence>
<evidence type="ECO:0000313" key="5">
    <source>
        <dbReference type="Proteomes" id="UP000593571"/>
    </source>
</evidence>
<organism evidence="4 5">
    <name type="scientific">Rousettus aegyptiacus</name>
    <name type="common">Egyptian fruit bat</name>
    <name type="synonym">Pteropus aegyptiacus</name>
    <dbReference type="NCBI Taxonomy" id="9407"/>
    <lineage>
        <taxon>Eukaryota</taxon>
        <taxon>Metazoa</taxon>
        <taxon>Chordata</taxon>
        <taxon>Craniata</taxon>
        <taxon>Vertebrata</taxon>
        <taxon>Euteleostomi</taxon>
        <taxon>Mammalia</taxon>
        <taxon>Eutheria</taxon>
        <taxon>Laurasiatheria</taxon>
        <taxon>Chiroptera</taxon>
        <taxon>Yinpterochiroptera</taxon>
        <taxon>Pteropodoidea</taxon>
        <taxon>Pteropodidae</taxon>
        <taxon>Rousettinae</taxon>
        <taxon>Rousettus</taxon>
    </lineage>
</organism>
<proteinExistence type="predicted"/>
<dbReference type="PANTHER" id="PTHR23010:SF1">
    <property type="entry name" value="MIDNOLIN"/>
    <property type="match status" value="1"/>
</dbReference>
<keyword evidence="5" id="KW-1185">Reference proteome</keyword>
<evidence type="ECO:0000313" key="4">
    <source>
        <dbReference type="EMBL" id="KAF6401774.1"/>
    </source>
</evidence>
<name>A0A7J8BSP8_ROUAE</name>
<comment type="subcellular location">
    <subcellularLocation>
        <location evidence="1">Nucleus</location>
    </subcellularLocation>
</comment>
<evidence type="ECO:0000256" key="1">
    <source>
        <dbReference type="ARBA" id="ARBA00004123"/>
    </source>
</evidence>
<feature type="region of interest" description="Disordered" evidence="3">
    <location>
        <begin position="34"/>
        <end position="108"/>
    </location>
</feature>
<feature type="region of interest" description="Disordered" evidence="3">
    <location>
        <begin position="277"/>
        <end position="301"/>
    </location>
</feature>
<feature type="compositionally biased region" description="Low complexity" evidence="3">
    <location>
        <begin position="85"/>
        <end position="104"/>
    </location>
</feature>
<gene>
    <name evidence="4" type="ORF">HJG63_013314</name>
</gene>
<accession>A0A7J8BSP8</accession>
<dbReference type="Proteomes" id="UP000593571">
    <property type="component" value="Unassembled WGS sequence"/>
</dbReference>
<dbReference type="GO" id="GO:0005634">
    <property type="term" value="C:nucleus"/>
    <property type="evidence" value="ECO:0007669"/>
    <property type="project" value="UniProtKB-SubCell"/>
</dbReference>
<feature type="compositionally biased region" description="Polar residues" evidence="3">
    <location>
        <begin position="69"/>
        <end position="79"/>
    </location>
</feature>
<protein>
    <submittedName>
        <fullName evidence="4">Midnolin</fullName>
    </submittedName>
</protein>
<feature type="compositionally biased region" description="Pro residues" evidence="3">
    <location>
        <begin position="51"/>
        <end position="62"/>
    </location>
</feature>
<sequence length="301" mass="31183">MMFVQLQLAAQHAPLQHRHVLATAAAARGDASMAAPTASPCRPVSSAARIPPVPTSPAPTSPSPVTAGSFRSHSASTTCPEMDCSPAASTGTSPASTPVGSPASRSRKPGAVIESFVNHAPGVFSGTFSGTLHPNCQDSSGRPRRDIGTILQILNDLLSATRHYQGVPPSLTQLRCHAQCTPASPAPDLAPKTTSCEKLAAPASLSQARVGKPPGECRAPRPARPCCSRPLCVLLRAADPPWRGGRQLPPASLGESLQKRERVLGAQSVLVPSWEGSVLTSSLPPHPPRPPAPSPDGRWGL</sequence>
<dbReference type="InterPro" id="IPR039336">
    <property type="entry name" value="Midnolin"/>
</dbReference>
<keyword evidence="2" id="KW-0539">Nucleus</keyword>
<evidence type="ECO:0000256" key="3">
    <source>
        <dbReference type="SAM" id="MobiDB-lite"/>
    </source>
</evidence>
<comment type="caution">
    <text evidence="4">The sequence shown here is derived from an EMBL/GenBank/DDBJ whole genome shotgun (WGS) entry which is preliminary data.</text>
</comment>